<dbReference type="SUPFAM" id="SSF47413">
    <property type="entry name" value="lambda repressor-like DNA-binding domains"/>
    <property type="match status" value="1"/>
</dbReference>
<organism evidence="4 5">
    <name type="scientific">Levilactobacillus koreensis</name>
    <dbReference type="NCBI Taxonomy" id="637971"/>
    <lineage>
        <taxon>Bacteria</taxon>
        <taxon>Bacillati</taxon>
        <taxon>Bacillota</taxon>
        <taxon>Bacilli</taxon>
        <taxon>Lactobacillales</taxon>
        <taxon>Lactobacillaceae</taxon>
        <taxon>Levilactobacillus</taxon>
    </lineage>
</organism>
<keyword evidence="2" id="KW-0472">Membrane</keyword>
<evidence type="ECO:0000256" key="2">
    <source>
        <dbReference type="SAM" id="Phobius"/>
    </source>
</evidence>
<dbReference type="PANTHER" id="PTHR46558">
    <property type="entry name" value="TRACRIPTIONAL REGULATORY PROTEIN-RELATED-RELATED"/>
    <property type="match status" value="1"/>
</dbReference>
<feature type="transmembrane region" description="Helical" evidence="2">
    <location>
        <begin position="111"/>
        <end position="129"/>
    </location>
</feature>
<dbReference type="Gene3D" id="1.10.260.40">
    <property type="entry name" value="lambda repressor-like DNA-binding domains"/>
    <property type="match status" value="1"/>
</dbReference>
<dbReference type="KEGG" id="lko:ABN16_08420"/>
<evidence type="ECO:0000259" key="3">
    <source>
        <dbReference type="PROSITE" id="PS50943"/>
    </source>
</evidence>
<keyword evidence="1" id="KW-0238">DNA-binding</keyword>
<dbReference type="InterPro" id="IPR001387">
    <property type="entry name" value="Cro/C1-type_HTH"/>
</dbReference>
<proteinExistence type="predicted"/>
<dbReference type="InterPro" id="IPR010982">
    <property type="entry name" value="Lambda_DNA-bd_dom_sf"/>
</dbReference>
<evidence type="ECO:0000313" key="4">
    <source>
        <dbReference type="EMBL" id="AKP65019.1"/>
    </source>
</evidence>
<protein>
    <recommendedName>
        <fullName evidence="3">HTH cro/C1-type domain-containing protein</fullName>
    </recommendedName>
</protein>
<dbReference type="AlphaFoldDB" id="A0AAC8UWG4"/>
<keyword evidence="5" id="KW-1185">Reference proteome</keyword>
<sequence>MEIGEQIKIQRERQHWSQQELADRLNISRQSISKWERGTALPSFANVVTLSQLFQLTIDDLIREDTHMMNRLERPVDGPLTLILLSSWGLAIVGAMISLSLGISLTTFVNATQSLILIGVLGLLGLVYWNQLHQRPSLSRWVIALAILTLTLLLVPQVDSLFMGFLDGLREQAH</sequence>
<dbReference type="CDD" id="cd00093">
    <property type="entry name" value="HTH_XRE"/>
    <property type="match status" value="1"/>
</dbReference>
<keyword evidence="2" id="KW-1133">Transmembrane helix</keyword>
<dbReference type="RefSeq" id="WP_053083553.1">
    <property type="nucleotide sequence ID" value="NZ_CP012033.1"/>
</dbReference>
<feature type="domain" description="HTH cro/C1-type" evidence="3">
    <location>
        <begin position="7"/>
        <end position="61"/>
    </location>
</feature>
<feature type="transmembrane region" description="Helical" evidence="2">
    <location>
        <begin position="80"/>
        <end position="105"/>
    </location>
</feature>
<evidence type="ECO:0000256" key="1">
    <source>
        <dbReference type="ARBA" id="ARBA00023125"/>
    </source>
</evidence>
<evidence type="ECO:0000313" key="5">
    <source>
        <dbReference type="Proteomes" id="UP000036000"/>
    </source>
</evidence>
<dbReference type="Proteomes" id="UP000036000">
    <property type="component" value="Chromosome"/>
</dbReference>
<gene>
    <name evidence="4" type="ORF">ABN16_08420</name>
</gene>
<feature type="transmembrane region" description="Helical" evidence="2">
    <location>
        <begin position="141"/>
        <end position="158"/>
    </location>
</feature>
<dbReference type="SMART" id="SM00530">
    <property type="entry name" value="HTH_XRE"/>
    <property type="match status" value="1"/>
</dbReference>
<dbReference type="GO" id="GO:0003677">
    <property type="term" value="F:DNA binding"/>
    <property type="evidence" value="ECO:0007669"/>
    <property type="project" value="UniProtKB-KW"/>
</dbReference>
<dbReference type="PANTHER" id="PTHR46558:SF15">
    <property type="entry name" value="HELIX-TURN-HELIX DOMAIN PROTEIN"/>
    <property type="match status" value="1"/>
</dbReference>
<keyword evidence="2" id="KW-0812">Transmembrane</keyword>
<name>A0AAC8UWG4_9LACO</name>
<dbReference type="Pfam" id="PF01381">
    <property type="entry name" value="HTH_3"/>
    <property type="match status" value="1"/>
</dbReference>
<dbReference type="EMBL" id="CP012033">
    <property type="protein sequence ID" value="AKP65019.1"/>
    <property type="molecule type" value="Genomic_DNA"/>
</dbReference>
<reference evidence="4 5" key="1">
    <citation type="submission" date="2015-07" db="EMBL/GenBank/DDBJ databases">
        <title>Lactobacillus korensis/26-25/ whole genome sequencing.</title>
        <authorList>
            <person name="Kim M.K."/>
            <person name="Im W.-T."/>
            <person name="Srinivasan S."/>
            <person name="Lee J.-J."/>
        </authorList>
    </citation>
    <scope>NUCLEOTIDE SEQUENCE [LARGE SCALE GENOMIC DNA]</scope>
    <source>
        <strain evidence="4 5">26-25</strain>
    </source>
</reference>
<dbReference type="PROSITE" id="PS50943">
    <property type="entry name" value="HTH_CROC1"/>
    <property type="match status" value="1"/>
</dbReference>
<accession>A0AAC8UWG4</accession>